<keyword evidence="1" id="KW-0812">Transmembrane</keyword>
<feature type="transmembrane region" description="Helical" evidence="1">
    <location>
        <begin position="23"/>
        <end position="45"/>
    </location>
</feature>
<feature type="transmembrane region" description="Helical" evidence="1">
    <location>
        <begin position="65"/>
        <end position="88"/>
    </location>
</feature>
<evidence type="ECO:0000313" key="2">
    <source>
        <dbReference type="EMBL" id="CAJ0870728.1"/>
    </source>
</evidence>
<keyword evidence="1" id="KW-1133">Transmembrane helix</keyword>
<feature type="transmembrane region" description="Helical" evidence="1">
    <location>
        <begin position="132"/>
        <end position="150"/>
    </location>
</feature>
<proteinExistence type="predicted"/>
<accession>A0AA48LZP6</accession>
<dbReference type="EMBL" id="OY288114">
    <property type="protein sequence ID" value="CAJ0870728.1"/>
    <property type="molecule type" value="Genomic_DNA"/>
</dbReference>
<evidence type="ECO:0008006" key="3">
    <source>
        <dbReference type="Google" id="ProtNLM"/>
    </source>
</evidence>
<sequence length="158" mass="17519">MAVDSERIRFLYRTEQGRIDRATWLKGAGALAGVIAPFFLIWLALSPYTDHDLSRGDPFFAPMTAVAYGFVLLYAFVILLVAVSYVNLSAKRFRALGHQAPVALAGLAPLVALIAGATHWLQPRVMEVMPRFWVWGVDAVLVAVIAWTIYELGLREKS</sequence>
<evidence type="ECO:0000256" key="1">
    <source>
        <dbReference type="SAM" id="Phobius"/>
    </source>
</evidence>
<feature type="transmembrane region" description="Helical" evidence="1">
    <location>
        <begin position="100"/>
        <end position="120"/>
    </location>
</feature>
<protein>
    <recommendedName>
        <fullName evidence="3">DUF805 domain-containing protein</fullName>
    </recommendedName>
</protein>
<reference evidence="2" key="1">
    <citation type="submission" date="2023-07" db="EMBL/GenBank/DDBJ databases">
        <authorList>
            <person name="Pelsma A.J. K."/>
        </authorList>
    </citation>
    <scope>NUCLEOTIDE SEQUENCE</scope>
</reference>
<organism evidence="2">
    <name type="scientific">freshwater sediment metagenome</name>
    <dbReference type="NCBI Taxonomy" id="556182"/>
    <lineage>
        <taxon>unclassified sequences</taxon>
        <taxon>metagenomes</taxon>
        <taxon>ecological metagenomes</taxon>
    </lineage>
</organism>
<gene>
    <name evidence="2" type="ORF">AMST5_02257</name>
</gene>
<keyword evidence="1" id="KW-0472">Membrane</keyword>
<name>A0AA48LZP6_9ZZZZ</name>
<dbReference type="AlphaFoldDB" id="A0AA48LZP6"/>